<dbReference type="Proteomes" id="UP001148662">
    <property type="component" value="Unassembled WGS sequence"/>
</dbReference>
<evidence type="ECO:0000313" key="2">
    <source>
        <dbReference type="Proteomes" id="UP001148662"/>
    </source>
</evidence>
<protein>
    <submittedName>
        <fullName evidence="1">Uncharacterized protein</fullName>
    </submittedName>
</protein>
<gene>
    <name evidence="1" type="ORF">NM688_g3680</name>
</gene>
<reference evidence="1" key="1">
    <citation type="submission" date="2022-07" db="EMBL/GenBank/DDBJ databases">
        <title>Genome Sequence of Phlebia brevispora.</title>
        <authorList>
            <person name="Buettner E."/>
        </authorList>
    </citation>
    <scope>NUCLEOTIDE SEQUENCE</scope>
    <source>
        <strain evidence="1">MPL23</strain>
    </source>
</reference>
<dbReference type="EMBL" id="JANHOG010000553">
    <property type="protein sequence ID" value="KAJ3553319.1"/>
    <property type="molecule type" value="Genomic_DNA"/>
</dbReference>
<name>A0ACC1T5Q9_9APHY</name>
<proteinExistence type="predicted"/>
<comment type="caution">
    <text evidence="1">The sequence shown here is derived from an EMBL/GenBank/DDBJ whole genome shotgun (WGS) entry which is preliminary data.</text>
</comment>
<evidence type="ECO:0000313" key="1">
    <source>
        <dbReference type="EMBL" id="KAJ3553319.1"/>
    </source>
</evidence>
<accession>A0ACC1T5Q9</accession>
<organism evidence="1 2">
    <name type="scientific">Phlebia brevispora</name>
    <dbReference type="NCBI Taxonomy" id="194682"/>
    <lineage>
        <taxon>Eukaryota</taxon>
        <taxon>Fungi</taxon>
        <taxon>Dikarya</taxon>
        <taxon>Basidiomycota</taxon>
        <taxon>Agaricomycotina</taxon>
        <taxon>Agaricomycetes</taxon>
        <taxon>Polyporales</taxon>
        <taxon>Meruliaceae</taxon>
        <taxon>Phlebia</taxon>
    </lineage>
</organism>
<sequence length="560" mass="59603">MSLYQTVFPTSSPPPVSERSLPSSVSSTYPKPTTSYLQDLASTHSALAGLPDELSAESSPISEANVKLIRERLAEVLRHANYDTSSARWTHVTRSLRMVCTSRRYVGVAKGVVVGEKHEVSSGDYKWVLPETEEEWEQCERRWEKRSVKPPSGEGRPSKYFANSAGPSNTHGGQINSSKAEQVRDKVKKWQAKVVPDVEPLASQQTDAPRASPLPFPVAKHTAIASMSKPPGASNLSKAKAATPSPALPGPSEDGPHAYAAVSAPDPEVIEITDLSEMYYLPPSFPTHLVTSTPPRGTREKPTRAKPSPIPHRIRTSPPSSSPGQLISNLERIEVPLASSSSLPVIISSPPQQPRKRIRPITPPADDDDETPASRLSGSKKARTDAADRVSSAPLPPSSTPPPPATPPETPPIVLTGKGLGNAKGLPISSTPFKRNVPTLTDLLASSRRSKPRPRPPSRKSKSRGTTPALISAQKDELPVLSTGQDVRDASPAPSAPRTLLSSPASGSSSDSEEPMPTRSPVSPLFTQNVSAFAPPFVSTQAGVSDAPELSWRSIGGVAA</sequence>
<keyword evidence="2" id="KW-1185">Reference proteome</keyword>